<reference evidence="5 6" key="1">
    <citation type="journal article" date="2012" name="Appl. Environ. Microbiol.">
        <title>Draft genome sequence of a psychrotolerant sulfur-oxidizing bacterium, Sulfuricella denitrificans skB26, and proteomic insights into cold adaptation.</title>
        <authorList>
            <person name="Watanabe T."/>
            <person name="Kojima H."/>
            <person name="Fukui M."/>
        </authorList>
    </citation>
    <scope>NUCLEOTIDE SEQUENCE [LARGE SCALE GENOMIC DNA]</scope>
    <source>
        <strain evidence="6">skB26</strain>
    </source>
</reference>
<proteinExistence type="inferred from homology"/>
<dbReference type="Gene3D" id="3.90.1150.10">
    <property type="entry name" value="Aspartate Aminotransferase, domain 1"/>
    <property type="match status" value="1"/>
</dbReference>
<evidence type="ECO:0000256" key="2">
    <source>
        <dbReference type="PIRSR" id="PIRSR000390-1"/>
    </source>
</evidence>
<dbReference type="PANTHER" id="PTHR30244">
    <property type="entry name" value="TRANSAMINASE"/>
    <property type="match status" value="1"/>
</dbReference>
<gene>
    <name evidence="5" type="ORF">SCD_n01751</name>
</gene>
<dbReference type="Proteomes" id="UP000015559">
    <property type="component" value="Chromosome"/>
</dbReference>
<dbReference type="Gene3D" id="3.40.640.10">
    <property type="entry name" value="Type I PLP-dependent aspartate aminotransferase-like (Major domain)"/>
    <property type="match status" value="1"/>
</dbReference>
<keyword evidence="6" id="KW-1185">Reference proteome</keyword>
<dbReference type="eggNOG" id="COG0399">
    <property type="taxonomic scope" value="Bacteria"/>
</dbReference>
<dbReference type="SUPFAM" id="SSF53383">
    <property type="entry name" value="PLP-dependent transferases"/>
    <property type="match status" value="1"/>
</dbReference>
<evidence type="ECO:0000256" key="1">
    <source>
        <dbReference type="ARBA" id="ARBA00037999"/>
    </source>
</evidence>
<dbReference type="HOGENOM" id="CLU_033332_0_3_4"/>
<keyword evidence="3 4" id="KW-0663">Pyridoxal phosphate</keyword>
<sequence length="374" mass="40591">MNYLPFTKPTLDEATIQGVVEVLRSGWLATGPNVQALEKALSDYLGGRIVRTLTSATGGLEVALQVCGIGPGDEVITPAMSFAATPNVILRVGAKPVFVDVNLASRNIDLNLVEAAITPRTKAIMPVHFAGLPVDMDALYDLAKRHNLRVIEDAAHAIGSSWKGKRIGSFGDIVSFSFHPNKNMTTIEGGALSFADAEEVKKFDLLRFHGISRDAEGNMDVSVAGGKYNLSDVAARVGVGQLPLLDGFNAKRRDLVAHYFQHFSTDPACLLPSRGDEGHSWHMFAPLLPLDQLNLSRKQFIDAMHQHGLGVGIHYPALHLFSLYRGLGCKEGDFPNAERIGRETVTLPLFPTMELVDVERVCAAAKEIIETAKK</sequence>
<dbReference type="InterPro" id="IPR015422">
    <property type="entry name" value="PyrdxlP-dep_Trfase_small"/>
</dbReference>
<dbReference type="InterPro" id="IPR015421">
    <property type="entry name" value="PyrdxlP-dep_Trfase_major"/>
</dbReference>
<dbReference type="AlphaFoldDB" id="S6AHE2"/>
<accession>S6AHE2</accession>
<dbReference type="CDD" id="cd00616">
    <property type="entry name" value="AHBA_syn"/>
    <property type="match status" value="1"/>
</dbReference>
<dbReference type="EMBL" id="AP013066">
    <property type="protein sequence ID" value="BAN35566.1"/>
    <property type="molecule type" value="Genomic_DNA"/>
</dbReference>
<protein>
    <submittedName>
        <fullName evidence="5">Glutamine-scyllo-inositol transaminase</fullName>
    </submittedName>
</protein>
<organism evidence="5 6">
    <name type="scientific">Sulfuricella denitrificans (strain DSM 22764 / NBRC 105220 / skB26)</name>
    <dbReference type="NCBI Taxonomy" id="1163617"/>
    <lineage>
        <taxon>Bacteria</taxon>
        <taxon>Pseudomonadati</taxon>
        <taxon>Pseudomonadota</taxon>
        <taxon>Betaproteobacteria</taxon>
        <taxon>Nitrosomonadales</taxon>
        <taxon>Sulfuricellaceae</taxon>
        <taxon>Sulfuricella</taxon>
    </lineage>
</organism>
<dbReference type="GO" id="GO:0008483">
    <property type="term" value="F:transaminase activity"/>
    <property type="evidence" value="ECO:0007669"/>
    <property type="project" value="TreeGrafter"/>
</dbReference>
<feature type="active site" description="Proton acceptor" evidence="2">
    <location>
        <position position="182"/>
    </location>
</feature>
<dbReference type="STRING" id="1163617.SCD_n01751"/>
<dbReference type="PIRSF" id="PIRSF000390">
    <property type="entry name" value="PLP_StrS"/>
    <property type="match status" value="1"/>
</dbReference>
<evidence type="ECO:0000313" key="5">
    <source>
        <dbReference type="EMBL" id="BAN35566.1"/>
    </source>
</evidence>
<dbReference type="InterPro" id="IPR000653">
    <property type="entry name" value="DegT/StrS_aminotransferase"/>
</dbReference>
<name>S6AHE2_SULDS</name>
<dbReference type="RefSeq" id="WP_009204758.1">
    <property type="nucleotide sequence ID" value="NC_022357.1"/>
</dbReference>
<feature type="modified residue" description="N6-(pyridoxal phosphate)lysine" evidence="3">
    <location>
        <position position="182"/>
    </location>
</feature>
<dbReference type="InterPro" id="IPR015424">
    <property type="entry name" value="PyrdxlP-dep_Trfase"/>
</dbReference>
<evidence type="ECO:0000256" key="4">
    <source>
        <dbReference type="RuleBase" id="RU004508"/>
    </source>
</evidence>
<dbReference type="KEGG" id="sdr:SCD_n01751"/>
<evidence type="ECO:0000313" key="6">
    <source>
        <dbReference type="Proteomes" id="UP000015559"/>
    </source>
</evidence>
<dbReference type="PANTHER" id="PTHR30244:SF34">
    <property type="entry name" value="DTDP-4-AMINO-4,6-DIDEOXYGALACTOSE TRANSAMINASE"/>
    <property type="match status" value="1"/>
</dbReference>
<dbReference type="Pfam" id="PF01041">
    <property type="entry name" value="DegT_DnrJ_EryC1"/>
    <property type="match status" value="1"/>
</dbReference>
<evidence type="ECO:0000256" key="3">
    <source>
        <dbReference type="PIRSR" id="PIRSR000390-2"/>
    </source>
</evidence>
<dbReference type="GO" id="GO:0030170">
    <property type="term" value="F:pyridoxal phosphate binding"/>
    <property type="evidence" value="ECO:0007669"/>
    <property type="project" value="TreeGrafter"/>
</dbReference>
<comment type="similarity">
    <text evidence="1 4">Belongs to the DegT/DnrJ/EryC1 family.</text>
</comment>
<dbReference type="GO" id="GO:0000271">
    <property type="term" value="P:polysaccharide biosynthetic process"/>
    <property type="evidence" value="ECO:0007669"/>
    <property type="project" value="TreeGrafter"/>
</dbReference>